<dbReference type="EMBL" id="LSDG01000024">
    <property type="protein sequence ID" value="KXB66838.1"/>
    <property type="molecule type" value="Genomic_DNA"/>
</dbReference>
<dbReference type="AlphaFoldDB" id="A0A134AGJ0"/>
<organism evidence="2 3">
    <name type="scientific">Aedoeadaptatus coxii</name>
    <dbReference type="NCBI Taxonomy" id="755172"/>
    <lineage>
        <taxon>Bacteria</taxon>
        <taxon>Bacillati</taxon>
        <taxon>Bacillota</taxon>
        <taxon>Tissierellia</taxon>
        <taxon>Tissierellales</taxon>
        <taxon>Peptoniphilaceae</taxon>
        <taxon>Aedoeadaptatus</taxon>
    </lineage>
</organism>
<feature type="domain" description="Rhodanese" evidence="1">
    <location>
        <begin position="24"/>
        <end position="108"/>
    </location>
</feature>
<dbReference type="PANTHER" id="PTHR43031">
    <property type="entry name" value="FAD-DEPENDENT OXIDOREDUCTASE"/>
    <property type="match status" value="1"/>
</dbReference>
<dbReference type="SMART" id="SM00450">
    <property type="entry name" value="RHOD"/>
    <property type="match status" value="1"/>
</dbReference>
<dbReference type="InterPro" id="IPR001763">
    <property type="entry name" value="Rhodanese-like_dom"/>
</dbReference>
<dbReference type="CDD" id="cd00158">
    <property type="entry name" value="RHOD"/>
    <property type="match status" value="1"/>
</dbReference>
<dbReference type="PATRIC" id="fig|755172.3.peg.849"/>
<dbReference type="InterPro" id="IPR036873">
    <property type="entry name" value="Rhodanese-like_dom_sf"/>
</dbReference>
<dbReference type="STRING" id="755172.HMPREF1863_00890"/>
<comment type="caution">
    <text evidence="2">The sequence shown here is derived from an EMBL/GenBank/DDBJ whole genome shotgun (WGS) entry which is preliminary data.</text>
</comment>
<dbReference type="Gene3D" id="3.40.250.10">
    <property type="entry name" value="Rhodanese-like domain"/>
    <property type="match status" value="1"/>
</dbReference>
<sequence>MNIFKFLNNGKPSFPSMDINQVDTLENPFLLDVREPDETAEGIIEGAHLIPLGQLPDEMDHLPKDDVIYVICRSGNRSGKACALLSSQGFQCVNMEGGMMNYTGPTIRG</sequence>
<evidence type="ECO:0000313" key="2">
    <source>
        <dbReference type="EMBL" id="KXB66838.1"/>
    </source>
</evidence>
<dbReference type="SUPFAM" id="SSF52821">
    <property type="entry name" value="Rhodanese/Cell cycle control phosphatase"/>
    <property type="match status" value="1"/>
</dbReference>
<evidence type="ECO:0000313" key="3">
    <source>
        <dbReference type="Proteomes" id="UP000070442"/>
    </source>
</evidence>
<evidence type="ECO:0000259" key="1">
    <source>
        <dbReference type="PROSITE" id="PS50206"/>
    </source>
</evidence>
<dbReference type="PROSITE" id="PS50206">
    <property type="entry name" value="RHODANESE_3"/>
    <property type="match status" value="1"/>
</dbReference>
<proteinExistence type="predicted"/>
<accession>A0A134AGJ0</accession>
<protein>
    <submittedName>
        <fullName evidence="2">Rhodanese-like protein</fullName>
    </submittedName>
</protein>
<dbReference type="RefSeq" id="WP_198142711.1">
    <property type="nucleotide sequence ID" value="NZ_KQ960173.1"/>
</dbReference>
<dbReference type="Pfam" id="PF00581">
    <property type="entry name" value="Rhodanese"/>
    <property type="match status" value="1"/>
</dbReference>
<reference evidence="3" key="1">
    <citation type="submission" date="2016-01" db="EMBL/GenBank/DDBJ databases">
        <authorList>
            <person name="Mitreva M."/>
            <person name="Pepin K.H."/>
            <person name="Mihindukulasuriya K.A."/>
            <person name="Fulton R."/>
            <person name="Fronick C."/>
            <person name="O'Laughlin M."/>
            <person name="Miner T."/>
            <person name="Herter B."/>
            <person name="Rosa B.A."/>
            <person name="Cordes M."/>
            <person name="Tomlinson C."/>
            <person name="Wollam A."/>
            <person name="Palsikar V.B."/>
            <person name="Mardis E.R."/>
            <person name="Wilson R.K."/>
        </authorList>
    </citation>
    <scope>NUCLEOTIDE SEQUENCE [LARGE SCALE GENOMIC DNA]</scope>
    <source>
        <strain evidence="3">DNF00729</strain>
    </source>
</reference>
<dbReference type="InterPro" id="IPR050229">
    <property type="entry name" value="GlpE_sulfurtransferase"/>
</dbReference>
<gene>
    <name evidence="2" type="ORF">HMPREF1863_00890</name>
</gene>
<dbReference type="PANTHER" id="PTHR43031:SF17">
    <property type="entry name" value="SULFURTRANSFERASE YTWF-RELATED"/>
    <property type="match status" value="1"/>
</dbReference>
<dbReference type="Proteomes" id="UP000070442">
    <property type="component" value="Unassembled WGS sequence"/>
</dbReference>
<keyword evidence="3" id="KW-1185">Reference proteome</keyword>
<name>A0A134AGJ0_9FIRM</name>